<name>A0ABC8KLZ3_ERUVS</name>
<evidence type="ECO:0000313" key="3">
    <source>
        <dbReference type="EMBL" id="CAH8356815.1"/>
    </source>
</evidence>
<protein>
    <recommendedName>
        <fullName evidence="2">DUF4408 domain-containing protein</fullName>
    </recommendedName>
</protein>
<dbReference type="Proteomes" id="UP001642260">
    <property type="component" value="Unassembled WGS sequence"/>
</dbReference>
<keyword evidence="1" id="KW-1133">Transmembrane helix</keyword>
<feature type="transmembrane region" description="Helical" evidence="1">
    <location>
        <begin position="57"/>
        <end position="79"/>
    </location>
</feature>
<proteinExistence type="predicted"/>
<evidence type="ECO:0000259" key="2">
    <source>
        <dbReference type="Pfam" id="PF14364"/>
    </source>
</evidence>
<dbReference type="AlphaFoldDB" id="A0ABC8KLZ3"/>
<reference evidence="3 4" key="1">
    <citation type="submission" date="2022-03" db="EMBL/GenBank/DDBJ databases">
        <authorList>
            <person name="Macdonald S."/>
            <person name="Ahmed S."/>
            <person name="Newling K."/>
        </authorList>
    </citation>
    <scope>NUCLEOTIDE SEQUENCE [LARGE SCALE GENOMIC DNA]</scope>
</reference>
<dbReference type="InterPro" id="IPR025520">
    <property type="entry name" value="DUF4408"/>
</dbReference>
<dbReference type="PANTHER" id="PTHR35762">
    <property type="entry name" value="TRANSMEMBRANE PROTEIN"/>
    <property type="match status" value="1"/>
</dbReference>
<evidence type="ECO:0000313" key="4">
    <source>
        <dbReference type="Proteomes" id="UP001642260"/>
    </source>
</evidence>
<organism evidence="3 4">
    <name type="scientific">Eruca vesicaria subsp. sativa</name>
    <name type="common">Garden rocket</name>
    <name type="synonym">Eruca sativa</name>
    <dbReference type="NCBI Taxonomy" id="29727"/>
    <lineage>
        <taxon>Eukaryota</taxon>
        <taxon>Viridiplantae</taxon>
        <taxon>Streptophyta</taxon>
        <taxon>Embryophyta</taxon>
        <taxon>Tracheophyta</taxon>
        <taxon>Spermatophyta</taxon>
        <taxon>Magnoliopsida</taxon>
        <taxon>eudicotyledons</taxon>
        <taxon>Gunneridae</taxon>
        <taxon>Pentapetalae</taxon>
        <taxon>rosids</taxon>
        <taxon>malvids</taxon>
        <taxon>Brassicales</taxon>
        <taxon>Brassicaceae</taxon>
        <taxon>Brassiceae</taxon>
        <taxon>Eruca</taxon>
    </lineage>
</organism>
<keyword evidence="1" id="KW-0812">Transmembrane</keyword>
<comment type="caution">
    <text evidence="3">The sequence shown here is derived from an EMBL/GenBank/DDBJ whole genome shotgun (WGS) entry which is preliminary data.</text>
</comment>
<keyword evidence="4" id="KW-1185">Reference proteome</keyword>
<evidence type="ECO:0000256" key="1">
    <source>
        <dbReference type="SAM" id="Phobius"/>
    </source>
</evidence>
<keyword evidence="1" id="KW-0472">Membrane</keyword>
<dbReference type="EMBL" id="CAKOAT010220710">
    <property type="protein sequence ID" value="CAH8356815.1"/>
    <property type="molecule type" value="Genomic_DNA"/>
</dbReference>
<sequence length="183" mass="21435">MQDSQCNNGPRTYKSSLNFLDRLLLPFIVVVFGVIVFVSPFWLQVSHRFFVITIPRVITYLSTPKVLFLLTNFIVITLIGESKFSRSRSSLPASELREECITVRSHSCDSWSCVYTNMKIGYQRFPKANMDRPIHEEGTRRKPRLMQMDSLHQRADDLIARVNRRRRLEIEILHSHIDHSRIS</sequence>
<feature type="domain" description="DUF4408" evidence="2">
    <location>
        <begin position="61"/>
        <end position="84"/>
    </location>
</feature>
<gene>
    <name evidence="3" type="ORF">ERUC_LOCUS22570</name>
</gene>
<feature type="transmembrane region" description="Helical" evidence="1">
    <location>
        <begin position="23"/>
        <end position="45"/>
    </location>
</feature>
<dbReference type="PANTHER" id="PTHR35762:SF2">
    <property type="entry name" value="TRANSMEMBRANE PROTEIN"/>
    <property type="match status" value="1"/>
</dbReference>
<dbReference type="Pfam" id="PF14364">
    <property type="entry name" value="DUF4408"/>
    <property type="match status" value="1"/>
</dbReference>
<accession>A0ABC8KLZ3</accession>